<evidence type="ECO:0000313" key="1">
    <source>
        <dbReference type="EMBL" id="KAJ9094291.1"/>
    </source>
</evidence>
<keyword evidence="2" id="KW-1185">Reference proteome</keyword>
<evidence type="ECO:0000313" key="2">
    <source>
        <dbReference type="Proteomes" id="UP001227268"/>
    </source>
</evidence>
<organism evidence="1 2">
    <name type="scientific">Naganishia friedmannii</name>
    <dbReference type="NCBI Taxonomy" id="89922"/>
    <lineage>
        <taxon>Eukaryota</taxon>
        <taxon>Fungi</taxon>
        <taxon>Dikarya</taxon>
        <taxon>Basidiomycota</taxon>
        <taxon>Agaricomycotina</taxon>
        <taxon>Tremellomycetes</taxon>
        <taxon>Filobasidiales</taxon>
        <taxon>Filobasidiaceae</taxon>
        <taxon>Naganishia</taxon>
    </lineage>
</organism>
<comment type="caution">
    <text evidence="1">The sequence shown here is derived from an EMBL/GenBank/DDBJ whole genome shotgun (WGS) entry which is preliminary data.</text>
</comment>
<reference evidence="1" key="1">
    <citation type="submission" date="2023-04" db="EMBL/GenBank/DDBJ databases">
        <title>Draft Genome sequencing of Naganishia species isolated from polar environments using Oxford Nanopore Technology.</title>
        <authorList>
            <person name="Leo P."/>
            <person name="Venkateswaran K."/>
        </authorList>
    </citation>
    <scope>NUCLEOTIDE SEQUENCE</scope>
    <source>
        <strain evidence="1">MNA-CCFEE 5423</strain>
    </source>
</reference>
<gene>
    <name evidence="1" type="ORF">QFC21_006117</name>
</gene>
<sequence>MTESIESLKLSSLFSVEGKIVLVTGGGTGIGRMIATTFAINGSKVYITGRRFDVLDATAKEINAQVKEHGGNGEVIPIQGDVSSKAKVKEFHERIASREEKLDVLINCAGVLIPFRSKATDHNDVQDVQQMLGNVEDEDIAIQSSINVAGPYFVTTAFAPMLLKSDNASVINIASIGAFALQNAALTLMGYTAITLSSQLASRLIPYGIRVNCSDAAAFHRKINALIPLPFLTDYPMTRPIKLSGNMLSTSIKVEVAIPRTMRDSWNLLWNPLAPAEELVLGYNV</sequence>
<protein>
    <submittedName>
        <fullName evidence="1">Uncharacterized protein</fullName>
    </submittedName>
</protein>
<dbReference type="Proteomes" id="UP001227268">
    <property type="component" value="Unassembled WGS sequence"/>
</dbReference>
<proteinExistence type="predicted"/>
<accession>A0ACC2V603</accession>
<name>A0ACC2V603_9TREE</name>
<dbReference type="EMBL" id="JASBWT010000026">
    <property type="protein sequence ID" value="KAJ9094291.1"/>
    <property type="molecule type" value="Genomic_DNA"/>
</dbReference>